<dbReference type="AlphaFoldDB" id="A0AAV0ENJ3"/>
<evidence type="ECO:0000313" key="2">
    <source>
        <dbReference type="EMBL" id="CAH9125379.1"/>
    </source>
</evidence>
<feature type="non-terminal residue" evidence="2">
    <location>
        <position position="201"/>
    </location>
</feature>
<protein>
    <submittedName>
        <fullName evidence="2">Uncharacterized protein</fullName>
    </submittedName>
</protein>
<keyword evidence="3" id="KW-1185">Reference proteome</keyword>
<feature type="compositionally biased region" description="Polar residues" evidence="1">
    <location>
        <begin position="61"/>
        <end position="70"/>
    </location>
</feature>
<feature type="region of interest" description="Disordered" evidence="1">
    <location>
        <begin position="43"/>
        <end position="70"/>
    </location>
</feature>
<sequence length="201" mass="21989">MAGRPRHKRIRASNERNPNPTKLSRKKIVQTCRLCTLTGHNRTTCPNGSDQVPPQGKTPKSRPTSSTNPACTTLRSVASVLKSHHATTSAHANESFNIPSSYTPVDSMGYGCFVDEVTGRTVLNPGMESATVIAEGASIMEINPDAQTKMAIPCERTLRKKLPFKRSCEITRNIRFCGDGYDVREPSALPFQSSGLNWEGN</sequence>
<comment type="caution">
    <text evidence="2">The sequence shown here is derived from an EMBL/GenBank/DDBJ whole genome shotgun (WGS) entry which is preliminary data.</text>
</comment>
<feature type="region of interest" description="Disordered" evidence="1">
    <location>
        <begin position="1"/>
        <end position="24"/>
    </location>
</feature>
<accession>A0AAV0ENJ3</accession>
<gene>
    <name evidence="2" type="ORF">CEPIT_LOCUS26717</name>
</gene>
<dbReference type="Proteomes" id="UP001152523">
    <property type="component" value="Unassembled WGS sequence"/>
</dbReference>
<organism evidence="2 3">
    <name type="scientific">Cuscuta epithymum</name>
    <dbReference type="NCBI Taxonomy" id="186058"/>
    <lineage>
        <taxon>Eukaryota</taxon>
        <taxon>Viridiplantae</taxon>
        <taxon>Streptophyta</taxon>
        <taxon>Embryophyta</taxon>
        <taxon>Tracheophyta</taxon>
        <taxon>Spermatophyta</taxon>
        <taxon>Magnoliopsida</taxon>
        <taxon>eudicotyledons</taxon>
        <taxon>Gunneridae</taxon>
        <taxon>Pentapetalae</taxon>
        <taxon>asterids</taxon>
        <taxon>lamiids</taxon>
        <taxon>Solanales</taxon>
        <taxon>Convolvulaceae</taxon>
        <taxon>Cuscuteae</taxon>
        <taxon>Cuscuta</taxon>
        <taxon>Cuscuta subgen. Cuscuta</taxon>
    </lineage>
</organism>
<evidence type="ECO:0000313" key="3">
    <source>
        <dbReference type="Proteomes" id="UP001152523"/>
    </source>
</evidence>
<feature type="compositionally biased region" description="Polar residues" evidence="1">
    <location>
        <begin position="43"/>
        <end position="52"/>
    </location>
</feature>
<name>A0AAV0ENJ3_9ASTE</name>
<feature type="compositionally biased region" description="Basic residues" evidence="1">
    <location>
        <begin position="1"/>
        <end position="11"/>
    </location>
</feature>
<evidence type="ECO:0000256" key="1">
    <source>
        <dbReference type="SAM" id="MobiDB-lite"/>
    </source>
</evidence>
<proteinExistence type="predicted"/>
<reference evidence="2" key="1">
    <citation type="submission" date="2022-07" db="EMBL/GenBank/DDBJ databases">
        <authorList>
            <person name="Macas J."/>
            <person name="Novak P."/>
            <person name="Neumann P."/>
        </authorList>
    </citation>
    <scope>NUCLEOTIDE SEQUENCE</scope>
</reference>
<dbReference type="EMBL" id="CAMAPF010000936">
    <property type="protein sequence ID" value="CAH9125379.1"/>
    <property type="molecule type" value="Genomic_DNA"/>
</dbReference>